<evidence type="ECO:0000313" key="2">
    <source>
        <dbReference type="EMBL" id="MDI5961268.1"/>
    </source>
</evidence>
<sequence length="130" mass="13605">MLPGLALVALVSVPLTTHAGEWLKRRVPADPLVNRRAGLGGTLLPWAIALFAVTVAVWWSGRRAPFASETARSTGWGGGTAILRVPVRVVAIVLSLVAGVGSVTQVYRIGDSGAQAVWHDSFSAQPVNQG</sequence>
<comment type="caution">
    <text evidence="2">The sequence shown here is derived from an EMBL/GenBank/DDBJ whole genome shotgun (WGS) entry which is preliminary data.</text>
</comment>
<dbReference type="RefSeq" id="WP_271322231.1">
    <property type="nucleotide sequence ID" value="NZ_JAAGKO020000001.1"/>
</dbReference>
<accession>A0ABT6VS07</accession>
<keyword evidence="1" id="KW-0472">Membrane</keyword>
<feature type="transmembrane region" description="Helical" evidence="1">
    <location>
        <begin position="81"/>
        <end position="103"/>
    </location>
</feature>
<name>A0ABT6VS07_9ACTN</name>
<gene>
    <name evidence="2" type="ORF">POF43_000760</name>
</gene>
<keyword evidence="3" id="KW-1185">Reference proteome</keyword>
<evidence type="ECO:0000313" key="3">
    <source>
        <dbReference type="Proteomes" id="UP001156398"/>
    </source>
</evidence>
<feature type="transmembrane region" description="Helical" evidence="1">
    <location>
        <begin position="43"/>
        <end position="61"/>
    </location>
</feature>
<protein>
    <submittedName>
        <fullName evidence="2">Uncharacterized protein</fullName>
    </submittedName>
</protein>
<evidence type="ECO:0000256" key="1">
    <source>
        <dbReference type="SAM" id="Phobius"/>
    </source>
</evidence>
<keyword evidence="1" id="KW-0812">Transmembrane</keyword>
<organism evidence="2 3">
    <name type="scientific">Streptantibioticus silvisoli</name>
    <dbReference type="NCBI Taxonomy" id="2705255"/>
    <lineage>
        <taxon>Bacteria</taxon>
        <taxon>Bacillati</taxon>
        <taxon>Actinomycetota</taxon>
        <taxon>Actinomycetes</taxon>
        <taxon>Kitasatosporales</taxon>
        <taxon>Streptomycetaceae</taxon>
        <taxon>Streptantibioticus</taxon>
    </lineage>
</organism>
<dbReference type="Proteomes" id="UP001156398">
    <property type="component" value="Unassembled WGS sequence"/>
</dbReference>
<proteinExistence type="predicted"/>
<dbReference type="EMBL" id="JAAGKO020000001">
    <property type="protein sequence ID" value="MDI5961268.1"/>
    <property type="molecule type" value="Genomic_DNA"/>
</dbReference>
<keyword evidence="1" id="KW-1133">Transmembrane helix</keyword>
<reference evidence="2 3" key="1">
    <citation type="submission" date="2023-05" db="EMBL/GenBank/DDBJ databases">
        <title>Streptantibioticus silvisoli sp. nov., acidotolerant actinomycetes 1 from pine litter.</title>
        <authorList>
            <person name="Swiecimska M."/>
            <person name="Golinska P."/>
            <person name="Sangal V."/>
            <person name="Wachnowicz B."/>
            <person name="Goodfellow M."/>
        </authorList>
    </citation>
    <scope>NUCLEOTIDE SEQUENCE [LARGE SCALE GENOMIC DNA]</scope>
    <source>
        <strain evidence="2 3">SL54</strain>
    </source>
</reference>